<feature type="signal peptide" evidence="1">
    <location>
        <begin position="1"/>
        <end position="18"/>
    </location>
</feature>
<dbReference type="OrthoDB" id="5144514at2759"/>
<proteinExistence type="predicted"/>
<dbReference type="AlphaFoldDB" id="A0A6A5Z6G6"/>
<accession>A0A6A5Z6G6</accession>
<evidence type="ECO:0008006" key="4">
    <source>
        <dbReference type="Google" id="ProtNLM"/>
    </source>
</evidence>
<feature type="chain" id="PRO_5025577832" description="Thaumatin" evidence="1">
    <location>
        <begin position="19"/>
        <end position="231"/>
    </location>
</feature>
<evidence type="ECO:0000313" key="2">
    <source>
        <dbReference type="EMBL" id="KAF2114614.1"/>
    </source>
</evidence>
<protein>
    <recommendedName>
        <fullName evidence="4">Thaumatin</fullName>
    </recommendedName>
</protein>
<dbReference type="EMBL" id="ML977325">
    <property type="protein sequence ID" value="KAF2114614.1"/>
    <property type="molecule type" value="Genomic_DNA"/>
</dbReference>
<keyword evidence="3" id="KW-1185">Reference proteome</keyword>
<evidence type="ECO:0000313" key="3">
    <source>
        <dbReference type="Proteomes" id="UP000799770"/>
    </source>
</evidence>
<keyword evidence="1" id="KW-0732">Signal</keyword>
<name>A0A6A5Z6G6_9PLEO</name>
<sequence>MWFTIWILAASLFSLGFAFDGTNLAAKFAGNHSDDRNVNNAPGVGNFVLVNQCNRGFYYKKEWYMNGDPIKYIPARTAVRQEFMLVTRGSRNECCPDDQGGCNANCGVTFKISDSNSIVDGNHLNLEYAIRDGKPWYDISFVNCAKNIAYRSGDASNCPSWHDGIKIDGQRGFNCEGGAECKPNEMCIYDKRGAYYVDYPVQKWGLGEPVHICPTYQMELYYRLCTNQPEL</sequence>
<organism evidence="2 3">
    <name type="scientific">Lophiotrema nucula</name>
    <dbReference type="NCBI Taxonomy" id="690887"/>
    <lineage>
        <taxon>Eukaryota</taxon>
        <taxon>Fungi</taxon>
        <taxon>Dikarya</taxon>
        <taxon>Ascomycota</taxon>
        <taxon>Pezizomycotina</taxon>
        <taxon>Dothideomycetes</taxon>
        <taxon>Pleosporomycetidae</taxon>
        <taxon>Pleosporales</taxon>
        <taxon>Lophiotremataceae</taxon>
        <taxon>Lophiotrema</taxon>
    </lineage>
</organism>
<reference evidence="2" key="1">
    <citation type="journal article" date="2020" name="Stud. Mycol.">
        <title>101 Dothideomycetes genomes: a test case for predicting lifestyles and emergence of pathogens.</title>
        <authorList>
            <person name="Haridas S."/>
            <person name="Albert R."/>
            <person name="Binder M."/>
            <person name="Bloem J."/>
            <person name="Labutti K."/>
            <person name="Salamov A."/>
            <person name="Andreopoulos B."/>
            <person name="Baker S."/>
            <person name="Barry K."/>
            <person name="Bills G."/>
            <person name="Bluhm B."/>
            <person name="Cannon C."/>
            <person name="Castanera R."/>
            <person name="Culley D."/>
            <person name="Daum C."/>
            <person name="Ezra D."/>
            <person name="Gonzalez J."/>
            <person name="Henrissat B."/>
            <person name="Kuo A."/>
            <person name="Liang C."/>
            <person name="Lipzen A."/>
            <person name="Lutzoni F."/>
            <person name="Magnuson J."/>
            <person name="Mondo S."/>
            <person name="Nolan M."/>
            <person name="Ohm R."/>
            <person name="Pangilinan J."/>
            <person name="Park H.-J."/>
            <person name="Ramirez L."/>
            <person name="Alfaro M."/>
            <person name="Sun H."/>
            <person name="Tritt A."/>
            <person name="Yoshinaga Y."/>
            <person name="Zwiers L.-H."/>
            <person name="Turgeon B."/>
            <person name="Goodwin S."/>
            <person name="Spatafora J."/>
            <person name="Crous P."/>
            <person name="Grigoriev I."/>
        </authorList>
    </citation>
    <scope>NUCLEOTIDE SEQUENCE</scope>
    <source>
        <strain evidence="2">CBS 627.86</strain>
    </source>
</reference>
<dbReference type="Proteomes" id="UP000799770">
    <property type="component" value="Unassembled WGS sequence"/>
</dbReference>
<evidence type="ECO:0000256" key="1">
    <source>
        <dbReference type="SAM" id="SignalP"/>
    </source>
</evidence>
<gene>
    <name evidence="2" type="ORF">BDV96DRAFT_600576</name>
</gene>